<dbReference type="GO" id="GO:0016036">
    <property type="term" value="P:cellular response to phosphate starvation"/>
    <property type="evidence" value="ECO:0007669"/>
    <property type="project" value="InterPro"/>
</dbReference>
<dbReference type="InterPro" id="IPR009315">
    <property type="entry name" value="P_starv_induced_PsiE"/>
</dbReference>
<proteinExistence type="inferred from homology"/>
<reference evidence="9 10" key="1">
    <citation type="submission" date="2014-08" db="EMBL/GenBank/DDBJ databases">
        <title>Chaperone-usher fimbriae in a diverse selection of Gallibacterium genomes.</title>
        <authorList>
            <person name="Kudirkiene E."/>
            <person name="Bager R.J."/>
            <person name="Johnson T.J."/>
            <person name="Bojesen A.M."/>
        </authorList>
    </citation>
    <scope>NUCLEOTIDE SEQUENCE [LARGE SCALE GENOMIC DNA]</scope>
    <source>
        <strain evidence="9 10">CCM5976</strain>
    </source>
</reference>
<dbReference type="PIRSF" id="PIRSF029598">
    <property type="entry name" value="PsiE"/>
    <property type="match status" value="1"/>
</dbReference>
<comment type="caution">
    <text evidence="9">The sequence shown here is derived from an EMBL/GenBank/DDBJ whole genome shotgun (WGS) entry which is preliminary data.</text>
</comment>
<dbReference type="GO" id="GO:0005886">
    <property type="term" value="C:plasma membrane"/>
    <property type="evidence" value="ECO:0007669"/>
    <property type="project" value="UniProtKB-SubCell"/>
</dbReference>
<dbReference type="EMBL" id="JPXY01000014">
    <property type="protein sequence ID" value="KGQ33503.1"/>
    <property type="molecule type" value="Genomic_DNA"/>
</dbReference>
<gene>
    <name evidence="9" type="ORF">P375_02675</name>
</gene>
<keyword evidence="10" id="KW-1185">Reference proteome</keyword>
<keyword evidence="5 8" id="KW-0812">Transmembrane</keyword>
<protein>
    <recommendedName>
        <fullName evidence="3">Protein PsiE</fullName>
    </recommendedName>
</protein>
<dbReference type="Pfam" id="PF06146">
    <property type="entry name" value="PsiE"/>
    <property type="match status" value="1"/>
</dbReference>
<keyword evidence="4" id="KW-1003">Cell membrane</keyword>
<dbReference type="NCBIfam" id="NF002765">
    <property type="entry name" value="PRK02833.1-3"/>
    <property type="match status" value="1"/>
</dbReference>
<evidence type="ECO:0000313" key="9">
    <source>
        <dbReference type="EMBL" id="KGQ33503.1"/>
    </source>
</evidence>
<evidence type="ECO:0000256" key="5">
    <source>
        <dbReference type="ARBA" id="ARBA00022692"/>
    </source>
</evidence>
<keyword evidence="7 8" id="KW-0472">Membrane</keyword>
<comment type="subcellular location">
    <subcellularLocation>
        <location evidence="1">Cell inner membrane</location>
        <topology evidence="1">Multi-pass membrane protein</topology>
    </subcellularLocation>
</comment>
<dbReference type="Proteomes" id="UP000030418">
    <property type="component" value="Unassembled WGS sequence"/>
</dbReference>
<evidence type="ECO:0000256" key="3">
    <source>
        <dbReference type="ARBA" id="ARBA00021903"/>
    </source>
</evidence>
<comment type="similarity">
    <text evidence="2">Belongs to the PsiE family.</text>
</comment>
<organism evidence="9 10">
    <name type="scientific">Gallibacterium genomosp. 2</name>
    <dbReference type="NCBI Taxonomy" id="155517"/>
    <lineage>
        <taxon>Bacteria</taxon>
        <taxon>Pseudomonadati</taxon>
        <taxon>Pseudomonadota</taxon>
        <taxon>Gammaproteobacteria</taxon>
        <taxon>Pasteurellales</taxon>
        <taxon>Pasteurellaceae</taxon>
        <taxon>Gallibacterium</taxon>
    </lineage>
</organism>
<sequence length="143" mass="16006">MTEEQINKLDPHAFGRKFAGVLQWILNIALVVLSVILVILLGKQTFELGQIIVLKASDTTIAYVLAERIVVYFLYFEFLALIVKYFTAGFHFPLRYFLYIGITAMIRLIIVDHSSSLGTLAVAAAILLMVIALFLANVAEKKN</sequence>
<dbReference type="AlphaFoldDB" id="A0A0A2XMS3"/>
<feature type="transmembrane region" description="Helical" evidence="8">
    <location>
        <begin position="21"/>
        <end position="41"/>
    </location>
</feature>
<keyword evidence="6 8" id="KW-1133">Transmembrane helix</keyword>
<name>A0A0A2XMS3_9PAST</name>
<evidence type="ECO:0000256" key="2">
    <source>
        <dbReference type="ARBA" id="ARBA00005632"/>
    </source>
</evidence>
<evidence type="ECO:0000256" key="7">
    <source>
        <dbReference type="ARBA" id="ARBA00023136"/>
    </source>
</evidence>
<feature type="transmembrane region" description="Helical" evidence="8">
    <location>
        <begin position="117"/>
        <end position="139"/>
    </location>
</feature>
<evidence type="ECO:0000256" key="4">
    <source>
        <dbReference type="ARBA" id="ARBA00022475"/>
    </source>
</evidence>
<feature type="transmembrane region" description="Helical" evidence="8">
    <location>
        <begin position="94"/>
        <end position="111"/>
    </location>
</feature>
<dbReference type="RefSeq" id="WP_013746266.1">
    <property type="nucleotide sequence ID" value="NZ_JPXY01000014.1"/>
</dbReference>
<dbReference type="InterPro" id="IPR020948">
    <property type="entry name" value="P_starv_induced_PsiE-like"/>
</dbReference>
<evidence type="ECO:0000256" key="8">
    <source>
        <dbReference type="SAM" id="Phobius"/>
    </source>
</evidence>
<evidence type="ECO:0000256" key="1">
    <source>
        <dbReference type="ARBA" id="ARBA00004429"/>
    </source>
</evidence>
<dbReference type="PANTHER" id="PTHR37819:SF1">
    <property type="entry name" value="PROTEIN PSIE"/>
    <property type="match status" value="1"/>
</dbReference>
<evidence type="ECO:0000313" key="10">
    <source>
        <dbReference type="Proteomes" id="UP000030418"/>
    </source>
</evidence>
<dbReference type="PANTHER" id="PTHR37819">
    <property type="entry name" value="PROTEIN PSIE"/>
    <property type="match status" value="1"/>
</dbReference>
<feature type="transmembrane region" description="Helical" evidence="8">
    <location>
        <begin position="61"/>
        <end position="82"/>
    </location>
</feature>
<accession>A0A0A2XMS3</accession>
<evidence type="ECO:0000256" key="6">
    <source>
        <dbReference type="ARBA" id="ARBA00022989"/>
    </source>
</evidence>